<evidence type="ECO:0008006" key="2">
    <source>
        <dbReference type="Google" id="ProtNLM"/>
    </source>
</evidence>
<dbReference type="EMBL" id="DSEU01000040">
    <property type="protein sequence ID" value="HEM67180.1"/>
    <property type="molecule type" value="Genomic_DNA"/>
</dbReference>
<name>A0A7J2U2V9_9CREN</name>
<dbReference type="InterPro" id="IPR036388">
    <property type="entry name" value="WH-like_DNA-bd_sf"/>
</dbReference>
<dbReference type="AlphaFoldDB" id="A0A7J2U2V9"/>
<gene>
    <name evidence="1" type="ORF">ENO26_06400</name>
</gene>
<sequence>MALELSKKSIPPQIAILVIIASHNNITLRQLFELIKHQEHNDIVNYLNVDELFKDLNVLQLLGLVEENNGRYTITERGRLVIEKILKNYKNSVHQ</sequence>
<dbReference type="Gene3D" id="1.10.10.10">
    <property type="entry name" value="Winged helix-like DNA-binding domain superfamily/Winged helix DNA-binding domain"/>
    <property type="match status" value="1"/>
</dbReference>
<protein>
    <recommendedName>
        <fullName evidence="2">ArnR1-like winged helix-turn-helix domain-containing protein</fullName>
    </recommendedName>
</protein>
<dbReference type="SUPFAM" id="SSF46785">
    <property type="entry name" value="Winged helix' DNA-binding domain"/>
    <property type="match status" value="1"/>
</dbReference>
<dbReference type="InterPro" id="IPR036390">
    <property type="entry name" value="WH_DNA-bd_sf"/>
</dbReference>
<proteinExistence type="predicted"/>
<evidence type="ECO:0000313" key="1">
    <source>
        <dbReference type="EMBL" id="HEM67180.1"/>
    </source>
</evidence>
<reference evidence="1" key="1">
    <citation type="journal article" date="2020" name="mSystems">
        <title>Genome- and Community-Level Interaction Insights into Carbon Utilization and Element Cycling Functions of Hydrothermarchaeota in Hydrothermal Sediment.</title>
        <authorList>
            <person name="Zhou Z."/>
            <person name="Liu Y."/>
            <person name="Xu W."/>
            <person name="Pan J."/>
            <person name="Luo Z.H."/>
            <person name="Li M."/>
        </authorList>
    </citation>
    <scope>NUCLEOTIDE SEQUENCE [LARGE SCALE GENOMIC DNA]</scope>
    <source>
        <strain evidence="1">SpSt-125</strain>
    </source>
</reference>
<organism evidence="1">
    <name type="scientific">Ignisphaera aggregans</name>
    <dbReference type="NCBI Taxonomy" id="334771"/>
    <lineage>
        <taxon>Archaea</taxon>
        <taxon>Thermoproteota</taxon>
        <taxon>Thermoprotei</taxon>
        <taxon>Desulfurococcales</taxon>
        <taxon>Desulfurococcaceae</taxon>
        <taxon>Ignisphaera</taxon>
    </lineage>
</organism>
<comment type="caution">
    <text evidence="1">The sequence shown here is derived from an EMBL/GenBank/DDBJ whole genome shotgun (WGS) entry which is preliminary data.</text>
</comment>
<accession>A0A7J2U2V9</accession>